<organism evidence="2 3">
    <name type="scientific">Paraburkholderia agricolaris</name>
    <dbReference type="NCBI Taxonomy" id="2152888"/>
    <lineage>
        <taxon>Bacteria</taxon>
        <taxon>Pseudomonadati</taxon>
        <taxon>Pseudomonadota</taxon>
        <taxon>Betaproteobacteria</taxon>
        <taxon>Burkholderiales</taxon>
        <taxon>Burkholderiaceae</taxon>
        <taxon>Paraburkholderia</taxon>
    </lineage>
</organism>
<gene>
    <name evidence="2" type="ORF">PQR66_31110</name>
</gene>
<comment type="caution">
    <text evidence="2">The sequence shown here is derived from an EMBL/GenBank/DDBJ whole genome shotgun (WGS) entry which is preliminary data.</text>
</comment>
<dbReference type="EMBL" id="JAQQFN010000028">
    <property type="protein sequence ID" value="MFL9887518.1"/>
    <property type="molecule type" value="Genomic_DNA"/>
</dbReference>
<dbReference type="SUPFAM" id="SSF54427">
    <property type="entry name" value="NTF2-like"/>
    <property type="match status" value="1"/>
</dbReference>
<dbReference type="InterPro" id="IPR037401">
    <property type="entry name" value="SnoaL-like"/>
</dbReference>
<feature type="domain" description="SnoaL-like" evidence="1">
    <location>
        <begin position="7"/>
        <end position="124"/>
    </location>
</feature>
<name>A0ABW8ZYR7_9BURK</name>
<reference evidence="2 3" key="1">
    <citation type="journal article" date="2024" name="Chem. Sci.">
        <title>Discovery of megapolipeptins by genome mining of a Burkholderiales bacteria collection.</title>
        <authorList>
            <person name="Paulo B.S."/>
            <person name="Recchia M.J.J."/>
            <person name="Lee S."/>
            <person name="Fergusson C.H."/>
            <person name="Romanowski S.B."/>
            <person name="Hernandez A."/>
            <person name="Krull N."/>
            <person name="Liu D.Y."/>
            <person name="Cavanagh H."/>
            <person name="Bos A."/>
            <person name="Gray C.A."/>
            <person name="Murphy B.T."/>
            <person name="Linington R.G."/>
            <person name="Eustaquio A.S."/>
        </authorList>
    </citation>
    <scope>NUCLEOTIDE SEQUENCE [LARGE SCALE GENOMIC DNA]</scope>
    <source>
        <strain evidence="2 3">RL16-012-BIC-B</strain>
    </source>
</reference>
<dbReference type="Proteomes" id="UP001629249">
    <property type="component" value="Unassembled WGS sequence"/>
</dbReference>
<proteinExistence type="predicted"/>
<dbReference type="CDD" id="cd00531">
    <property type="entry name" value="NTF2_like"/>
    <property type="match status" value="1"/>
</dbReference>
<evidence type="ECO:0000313" key="3">
    <source>
        <dbReference type="Proteomes" id="UP001629249"/>
    </source>
</evidence>
<dbReference type="InterPro" id="IPR032710">
    <property type="entry name" value="NTF2-like_dom_sf"/>
</dbReference>
<dbReference type="Pfam" id="PF13577">
    <property type="entry name" value="SnoaL_4"/>
    <property type="match status" value="1"/>
</dbReference>
<sequence>MIESNHTAALRELAYRYAQAVDRRDWTMLAALFTLDASLQGPGFSLDGRNAIVAGMGAMVQYRVTQHHVHNQLAEFDGASARVETYCVAHHLYEHESGTRKLDWGIRYQDRCICEGRDWRFAQRVLVVDWTQDLPAQE</sequence>
<accession>A0ABW8ZYR7</accession>
<keyword evidence="3" id="KW-1185">Reference proteome</keyword>
<dbReference type="Gene3D" id="3.10.450.50">
    <property type="match status" value="1"/>
</dbReference>
<evidence type="ECO:0000259" key="1">
    <source>
        <dbReference type="Pfam" id="PF13577"/>
    </source>
</evidence>
<protein>
    <submittedName>
        <fullName evidence="2">Nuclear transport factor 2 family protein</fullName>
    </submittedName>
</protein>
<evidence type="ECO:0000313" key="2">
    <source>
        <dbReference type="EMBL" id="MFL9887518.1"/>
    </source>
</evidence>
<dbReference type="RefSeq" id="WP_408332611.1">
    <property type="nucleotide sequence ID" value="NZ_JAQQFH010000030.1"/>
</dbReference>